<dbReference type="PANTHER" id="PTHR42913">
    <property type="entry name" value="APOPTOSIS-INDUCING FACTOR 1"/>
    <property type="match status" value="1"/>
</dbReference>
<evidence type="ECO:0000313" key="7">
    <source>
        <dbReference type="EMBL" id="OGN27761.1"/>
    </source>
</evidence>
<protein>
    <recommendedName>
        <fullName evidence="6">FAD/NAD(P)-binding domain-containing protein</fullName>
    </recommendedName>
</protein>
<dbReference type="SUPFAM" id="SSF51905">
    <property type="entry name" value="FAD/NAD(P)-binding domain"/>
    <property type="match status" value="1"/>
</dbReference>
<dbReference type="PANTHER" id="PTHR42913:SF3">
    <property type="entry name" value="64 KDA MITOCHONDRIAL NADH DEHYDROGENASE (EUROFUNG)"/>
    <property type="match status" value="1"/>
</dbReference>
<organism evidence="7 8">
    <name type="scientific">Candidatus Yanofskybacteria bacterium RIFCSPLOWO2_01_FULL_49_17</name>
    <dbReference type="NCBI Taxonomy" id="1802700"/>
    <lineage>
        <taxon>Bacteria</taxon>
        <taxon>Candidatus Yanofskyibacteriota</taxon>
    </lineage>
</organism>
<evidence type="ECO:0000256" key="4">
    <source>
        <dbReference type="ARBA" id="ARBA00022827"/>
    </source>
</evidence>
<keyword evidence="3" id="KW-0285">Flavoprotein</keyword>
<accession>A0A1F8GR03</accession>
<comment type="caution">
    <text evidence="7">The sequence shown here is derived from an EMBL/GenBank/DDBJ whole genome shotgun (WGS) entry which is preliminary data.</text>
</comment>
<dbReference type="GO" id="GO:0019646">
    <property type="term" value="P:aerobic electron transport chain"/>
    <property type="evidence" value="ECO:0007669"/>
    <property type="project" value="TreeGrafter"/>
</dbReference>
<feature type="domain" description="FAD/NAD(P)-binding" evidence="6">
    <location>
        <begin position="3"/>
        <end position="351"/>
    </location>
</feature>
<evidence type="ECO:0000313" key="8">
    <source>
        <dbReference type="Proteomes" id="UP000178444"/>
    </source>
</evidence>
<dbReference type="PRINTS" id="PR00411">
    <property type="entry name" value="PNDRDTASEI"/>
</dbReference>
<dbReference type="InterPro" id="IPR023753">
    <property type="entry name" value="FAD/NAD-binding_dom"/>
</dbReference>
<proteinExistence type="inferred from homology"/>
<dbReference type="Pfam" id="PF07992">
    <property type="entry name" value="Pyr_redox_2"/>
    <property type="match status" value="1"/>
</dbReference>
<dbReference type="InterPro" id="IPR036188">
    <property type="entry name" value="FAD/NAD-bd_sf"/>
</dbReference>
<dbReference type="GO" id="GO:0003955">
    <property type="term" value="F:NAD(P)H dehydrogenase (quinone) activity"/>
    <property type="evidence" value="ECO:0007669"/>
    <property type="project" value="TreeGrafter"/>
</dbReference>
<keyword evidence="4" id="KW-0274">FAD</keyword>
<gene>
    <name evidence="7" type="ORF">A2941_02715</name>
</gene>
<dbReference type="InterPro" id="IPR051169">
    <property type="entry name" value="NADH-Q_oxidoreductase"/>
</dbReference>
<comment type="similarity">
    <text evidence="2">Belongs to the NADH dehydrogenase family.</text>
</comment>
<evidence type="ECO:0000259" key="6">
    <source>
        <dbReference type="Pfam" id="PF07992"/>
    </source>
</evidence>
<dbReference type="PRINTS" id="PR00368">
    <property type="entry name" value="FADPNR"/>
</dbReference>
<keyword evidence="5" id="KW-0560">Oxidoreductase</keyword>
<dbReference type="Gene3D" id="3.50.50.100">
    <property type="match status" value="1"/>
</dbReference>
<reference evidence="7 8" key="1">
    <citation type="journal article" date="2016" name="Nat. Commun.">
        <title>Thousands of microbial genomes shed light on interconnected biogeochemical processes in an aquifer system.</title>
        <authorList>
            <person name="Anantharaman K."/>
            <person name="Brown C.T."/>
            <person name="Hug L.A."/>
            <person name="Sharon I."/>
            <person name="Castelle C.J."/>
            <person name="Probst A.J."/>
            <person name="Thomas B.C."/>
            <person name="Singh A."/>
            <person name="Wilkins M.J."/>
            <person name="Karaoz U."/>
            <person name="Brodie E.L."/>
            <person name="Williams K.H."/>
            <person name="Hubbard S.S."/>
            <person name="Banfield J.F."/>
        </authorList>
    </citation>
    <scope>NUCLEOTIDE SEQUENCE [LARGE SCALE GENOMIC DNA]</scope>
</reference>
<evidence type="ECO:0000256" key="3">
    <source>
        <dbReference type="ARBA" id="ARBA00022630"/>
    </source>
</evidence>
<comment type="cofactor">
    <cofactor evidence="1">
        <name>FAD</name>
        <dbReference type="ChEBI" id="CHEBI:57692"/>
    </cofactor>
</comment>
<name>A0A1F8GR03_9BACT</name>
<dbReference type="EMBL" id="MGKO01000007">
    <property type="protein sequence ID" value="OGN27761.1"/>
    <property type="molecule type" value="Genomic_DNA"/>
</dbReference>
<evidence type="ECO:0000256" key="5">
    <source>
        <dbReference type="ARBA" id="ARBA00023002"/>
    </source>
</evidence>
<evidence type="ECO:0000256" key="2">
    <source>
        <dbReference type="ARBA" id="ARBA00005272"/>
    </source>
</evidence>
<dbReference type="AlphaFoldDB" id="A0A1F8GR03"/>
<dbReference type="Proteomes" id="UP000178444">
    <property type="component" value="Unassembled WGS sequence"/>
</dbReference>
<sequence length="437" mass="47519">MQKVVILGGGFGGVRCALDLSRYAGDELSVTLIDRNSYHLFTPTLYEVASAAPIKEDDMFHLQLRRSISIPYSKIFAGKNVQLVQAEIASVDLVNKRVTFAGGDPVRSSLAEVRRTRAFGASETSNGIDFDYCVLALGSQSSDFGIPGVYEYAYQFKTISDGLALNKKMQELFRDIKEGRAASPISFLIIGAGFTGIELAAELASCARMLSKKLGLDKRAYSLTLFEAAPNILPMVQDKERDIIVKRLTELGVAIMSNSFIESVTSDSVKLKSGQTVKGSAVVWTAGVQPSVLLKSIHGLELTPKGKVPVRPTLAVSGLPSVYALGDVIEFIDPKTQKPVPGLAHTALAQGRVTARNIATSIKGRQLKEYVPYYDSWIAPVGAKFAVAHLGQGSTLTGFWGWLVRGLADLRYFMSILPLKQALALFRRDLMLFSKND</sequence>
<evidence type="ECO:0000256" key="1">
    <source>
        <dbReference type="ARBA" id="ARBA00001974"/>
    </source>
</evidence>